<feature type="domain" description="Nuclear receptor-interacting protein 1 repression" evidence="3">
    <location>
        <begin position="27"/>
        <end position="315"/>
    </location>
</feature>
<dbReference type="InterPro" id="IPR029063">
    <property type="entry name" value="SAM-dependent_MTases_sf"/>
</dbReference>
<feature type="compositionally biased region" description="Basic and acidic residues" evidence="1">
    <location>
        <begin position="778"/>
        <end position="792"/>
    </location>
</feature>
<dbReference type="Pfam" id="PF15690">
    <property type="entry name" value="NRIP1_repr_4"/>
    <property type="match status" value="1"/>
</dbReference>
<feature type="compositionally biased region" description="Low complexity" evidence="1">
    <location>
        <begin position="206"/>
        <end position="229"/>
    </location>
</feature>
<sequence>MTHGEEPGPETHQDSAVLTYLEGLLMHQVAGGQGAAATQSGSQEQRNKDGTGHAQPSHGTRQEQNRTNSHCGASQHLRKARLLNSEAWTESETHRRSAPSVALNGQSEDHHSGQNGTSQDKGESTLLASLLQSFSSRLQNVTLPQQIIQGLRPPDAPCQISKPAQEDRADVPCHRPASSHLKGLVSKSKMQNHSNSVPYQRRRSSQESFSESPKALQSSTPSPSPESLSCTERLKAVANLVNIRSSPAPSPKPSVACSQLALLLSSEAHLQQYSREHALKAQLSGRSASERLSAMATQQTQEKQPTTSGQTHGLSLLHTKNGIPSQMSTSSSRQSPSLTSGQRRTEGSMRTGQRFRERRPFEKQGRPSQNCSSLLLQLLNSHNTTQRINGQGHLKDDLSTFGTLASPLFSDSEHSNPDSSLTKDSSDAESTYSSCSPIDLSLKNRTNVQTPVSTSSSPVRDRVPESSLNRWKPESPPVTVTSDHREMDTCSEMKPHHKVTLLQLLLDHKNNEKVNKGLDNPDLLQAVIPKVTSASTSSQSVFSTVMCKDVSDLSGHCGLSCRSPKLLPTFSQSRDSNSSASPYTLYGSPHSQSVPLDLCKAKQPASDARVKEPAFSASKLLQNLAQCGKQNPDISPPAKTPLPPIKLMTQELKVNHPPTLLERLAAPIQRNNTLWEEAKAKTSTVPEATQHVSEIENLLERRTVLQLLLGNAPQKEKVGSKRKREHCKNSSVEKPIHQATGQPNGPPLDITIKTEPVEEGHTYDYNKLSKQCQNPVLEPRKSTSYHSHESIKQEPLSPEAPTRDGLLCHLLKKRPNKTLQPNKLENLNKSCVKEESVEAQGPTIPKKRKFSIELEYHNSLTQQTKDLEHSGSMKEDNSGCLAARDLETREGRDPSSPPEADSPPAKFPPYESNENRSFNVLKQLLLSDNCLKELSQPRGTFSSPSHTVLNGNTIKQSCIEGEIQNFHRSLSPSNASSKKASSHRQESPHVAQHEPAKSKIDYSTTKDLKGPAKMVNGDYQTQKYRPDSPRFTKTNPILYYMLQRSNAQLVKDGEGLEVGSGQMQTKVKNESSVMTLIPVGRDDIDVRGSDRTEMTSCITGANIKTDQWPVKSTNSKAFTKIHLYTVWFVFMNYATTFLRTLAVRRTVQTLSMSSAVHENVKNYYGSRLETSDDLQTNAACVMPSRPLPKSACEALKQVHPDVCKRYFGCGLVIPEKLEGCAVLDLGSGSGRDCYVLSKLVGERGQVIGLDMTDEMIVSSQKYVQYHQEKFGYSKPNTVFVKGYMEKLSDAGIQNNSLDVVVSNCVICLCPDKKTVISEAYKVLKEGGELYYSDMYASKVVPDSFKEDPVLWGEGMAGALYWQDLITLMKDIGFSTPHLVAGSHIVVHNPELQKKTGDVKYASGTYRIFKLPQNSIKTRALVTYKGTVLDCADCFEIDASHSFKTNVPVEVDAEMAAILQNTRFSTDFDITMLDTPDPNQSSPPQSNSAQRPDTKVNLESLVDHVTSRSLGNQPRSKALAAPLPSCPSQELIEAIHDQVVTPACQARLRTDKQLF</sequence>
<comment type="caution">
    <text evidence="6">The sequence shown here is derived from an EMBL/GenBank/DDBJ whole genome shotgun (WGS) entry which is preliminary data.</text>
</comment>
<feature type="region of interest" description="Disordered" evidence="1">
    <location>
        <begin position="86"/>
        <end position="122"/>
    </location>
</feature>
<evidence type="ECO:0000313" key="7">
    <source>
        <dbReference type="Proteomes" id="UP000830375"/>
    </source>
</evidence>
<feature type="region of interest" description="Disordered" evidence="1">
    <location>
        <begin position="969"/>
        <end position="999"/>
    </location>
</feature>
<feature type="domain" description="Nuclear receptor-interacting protein 1 repression" evidence="5">
    <location>
        <begin position="843"/>
        <end position="1047"/>
    </location>
</feature>
<dbReference type="InterPro" id="IPR026649">
    <property type="entry name" value="NRIP1"/>
</dbReference>
<feature type="region of interest" description="Disordered" evidence="1">
    <location>
        <begin position="778"/>
        <end position="803"/>
    </location>
</feature>
<evidence type="ECO:0000259" key="3">
    <source>
        <dbReference type="Pfam" id="PF15687"/>
    </source>
</evidence>
<feature type="region of interest" description="Disordered" evidence="1">
    <location>
        <begin position="715"/>
        <end position="752"/>
    </location>
</feature>
<feature type="region of interest" description="Disordered" evidence="1">
    <location>
        <begin position="409"/>
        <end position="485"/>
    </location>
</feature>
<feature type="compositionally biased region" description="Low complexity" evidence="1">
    <location>
        <begin position="324"/>
        <end position="340"/>
    </location>
</feature>
<dbReference type="PANTHER" id="PTHR15088:SF0">
    <property type="entry name" value="NUCLEAR RECEPTOR-INTERACTING PROTEIN 1"/>
    <property type="match status" value="1"/>
</dbReference>
<feature type="compositionally biased region" description="Low complexity" evidence="1">
    <location>
        <begin position="1475"/>
        <end position="1487"/>
    </location>
</feature>
<feature type="region of interest" description="Disordered" evidence="1">
    <location>
        <begin position="151"/>
        <end position="230"/>
    </location>
</feature>
<dbReference type="InterPro" id="IPR031408">
    <property type="entry name" value="NRIP1_RD4"/>
</dbReference>
<dbReference type="Gene3D" id="3.40.5.100">
    <property type="match status" value="1"/>
</dbReference>
<dbReference type="Pfam" id="PF15688">
    <property type="entry name" value="NRIP1_repr_2"/>
    <property type="match status" value="1"/>
</dbReference>
<feature type="region of interest" description="Disordered" evidence="1">
    <location>
        <begin position="281"/>
        <end position="369"/>
    </location>
</feature>
<proteinExistence type="predicted"/>
<dbReference type="PANTHER" id="PTHR15088">
    <property type="entry name" value="NUCLEAR FACTOR RIP140"/>
    <property type="match status" value="1"/>
</dbReference>
<feature type="compositionally biased region" description="Polar residues" evidence="1">
    <location>
        <begin position="188"/>
        <end position="198"/>
    </location>
</feature>
<evidence type="ECO:0000313" key="6">
    <source>
        <dbReference type="EMBL" id="KAI2656334.1"/>
    </source>
</evidence>
<feature type="compositionally biased region" description="Basic and acidic residues" evidence="1">
    <location>
        <begin position="164"/>
        <end position="173"/>
    </location>
</feature>
<dbReference type="InterPro" id="IPR031406">
    <property type="entry name" value="NRIP1_RD2"/>
</dbReference>
<dbReference type="Gene3D" id="3.40.50.150">
    <property type="entry name" value="Vaccinia Virus protein VP39"/>
    <property type="match status" value="1"/>
</dbReference>
<feature type="domain" description="Nuclear receptor-interacting protein 1 repression" evidence="4">
    <location>
        <begin position="407"/>
        <end position="729"/>
    </location>
</feature>
<feature type="compositionally biased region" description="Low complexity" evidence="1">
    <location>
        <begin position="969"/>
        <end position="979"/>
    </location>
</feature>
<evidence type="ECO:0000259" key="5">
    <source>
        <dbReference type="Pfam" id="PF15690"/>
    </source>
</evidence>
<feature type="compositionally biased region" description="Polar residues" evidence="1">
    <location>
        <begin position="295"/>
        <end position="313"/>
    </location>
</feature>
<dbReference type="Proteomes" id="UP000830375">
    <property type="component" value="Unassembled WGS sequence"/>
</dbReference>
<feature type="region of interest" description="Disordered" evidence="1">
    <location>
        <begin position="887"/>
        <end position="913"/>
    </location>
</feature>
<feature type="region of interest" description="Disordered" evidence="1">
    <location>
        <begin position="31"/>
        <end position="74"/>
    </location>
</feature>
<evidence type="ECO:0000259" key="2">
    <source>
        <dbReference type="Pfam" id="PF13847"/>
    </source>
</evidence>
<protein>
    <submittedName>
        <fullName evidence="6">Nuclear receptor-interacting protein 1</fullName>
    </submittedName>
</protein>
<feature type="region of interest" description="Disordered" evidence="1">
    <location>
        <begin position="1468"/>
        <end position="1492"/>
    </location>
</feature>
<feature type="compositionally biased region" description="Polar residues" evidence="1">
    <location>
        <begin position="417"/>
        <end position="436"/>
    </location>
</feature>
<name>A0ABQ8M0A7_LABRO</name>
<feature type="compositionally biased region" description="Basic and acidic residues" evidence="1">
    <location>
        <begin position="354"/>
        <end position="365"/>
    </location>
</feature>
<evidence type="ECO:0000256" key="1">
    <source>
        <dbReference type="SAM" id="MobiDB-lite"/>
    </source>
</evidence>
<dbReference type="InterPro" id="IPR031405">
    <property type="entry name" value="NRIP1_RD1"/>
</dbReference>
<feature type="domain" description="Methyltransferase" evidence="2">
    <location>
        <begin position="1218"/>
        <end position="1368"/>
    </location>
</feature>
<dbReference type="InterPro" id="IPR025714">
    <property type="entry name" value="Methyltranfer_dom"/>
</dbReference>
<feature type="compositionally biased region" description="Pro residues" evidence="1">
    <location>
        <begin position="895"/>
        <end position="907"/>
    </location>
</feature>
<keyword evidence="7" id="KW-1185">Reference proteome</keyword>
<dbReference type="Pfam" id="PF15687">
    <property type="entry name" value="NRIP1_repr_1"/>
    <property type="match status" value="1"/>
</dbReference>
<feature type="compositionally biased region" description="Basic and acidic residues" evidence="1">
    <location>
        <begin position="983"/>
        <end position="999"/>
    </location>
</feature>
<reference evidence="6 7" key="1">
    <citation type="submission" date="2022-01" db="EMBL/GenBank/DDBJ databases">
        <title>A high-quality chromosome-level genome assembly of rohu carp, Labeo rohita.</title>
        <authorList>
            <person name="Arick M.A. II"/>
            <person name="Hsu C.-Y."/>
            <person name="Magbanua Z."/>
            <person name="Pechanova O."/>
            <person name="Grover C."/>
            <person name="Miller E."/>
            <person name="Thrash A."/>
            <person name="Ezzel L."/>
            <person name="Alam S."/>
            <person name="Benzie J."/>
            <person name="Hamilton M."/>
            <person name="Karsi A."/>
            <person name="Lawrence M.L."/>
            <person name="Peterson D.G."/>
        </authorList>
    </citation>
    <scope>NUCLEOTIDE SEQUENCE [LARGE SCALE GENOMIC DNA]</scope>
    <source>
        <strain evidence="7">BAU-BD-2019</strain>
        <tissue evidence="6">Blood</tissue>
    </source>
</reference>
<dbReference type="EMBL" id="JACTAM010000015">
    <property type="protein sequence ID" value="KAI2656334.1"/>
    <property type="molecule type" value="Genomic_DNA"/>
</dbReference>
<gene>
    <name evidence="6" type="ORF">H4Q32_013227</name>
</gene>
<keyword evidence="6" id="KW-0675">Receptor</keyword>
<accession>A0ABQ8M0A7</accession>
<evidence type="ECO:0000259" key="4">
    <source>
        <dbReference type="Pfam" id="PF15688"/>
    </source>
</evidence>
<dbReference type="CDD" id="cd02440">
    <property type="entry name" value="AdoMet_MTases"/>
    <property type="match status" value="1"/>
</dbReference>
<dbReference type="SUPFAM" id="SSF53335">
    <property type="entry name" value="S-adenosyl-L-methionine-dependent methyltransferases"/>
    <property type="match status" value="1"/>
</dbReference>
<organism evidence="6 7">
    <name type="scientific">Labeo rohita</name>
    <name type="common">Indian major carp</name>
    <name type="synonym">Cyprinus rohita</name>
    <dbReference type="NCBI Taxonomy" id="84645"/>
    <lineage>
        <taxon>Eukaryota</taxon>
        <taxon>Metazoa</taxon>
        <taxon>Chordata</taxon>
        <taxon>Craniata</taxon>
        <taxon>Vertebrata</taxon>
        <taxon>Euteleostomi</taxon>
        <taxon>Actinopterygii</taxon>
        <taxon>Neopterygii</taxon>
        <taxon>Teleostei</taxon>
        <taxon>Ostariophysi</taxon>
        <taxon>Cypriniformes</taxon>
        <taxon>Cyprinidae</taxon>
        <taxon>Labeoninae</taxon>
        <taxon>Labeonini</taxon>
        <taxon>Labeo</taxon>
    </lineage>
</organism>
<dbReference type="Pfam" id="PF13847">
    <property type="entry name" value="Methyltransf_31"/>
    <property type="match status" value="1"/>
</dbReference>